<dbReference type="AlphaFoldDB" id="A0AAV7HGS0"/>
<evidence type="ECO:0000256" key="1">
    <source>
        <dbReference type="PROSITE-ProRule" id="PRU00259"/>
    </source>
</evidence>
<dbReference type="PROSITE" id="PS50176">
    <property type="entry name" value="ARM_REPEAT"/>
    <property type="match status" value="2"/>
</dbReference>
<feature type="repeat" description="ARM" evidence="1">
    <location>
        <begin position="98"/>
        <end position="140"/>
    </location>
</feature>
<sequence>MDDFWLRQGVALLLRLVNSSREDVQERVTVGLATFVVIDDKNAAVDPTRAEAIMKNGGISLLLELARSCREGVQSEVAKEIANLSVNAKVAKAITDEGGISILVVLTRSTNRLVVVEAVGGLWNLSAKEEHKIAIVKAGGVKALVDLIFKWPTGIDGVLECAAGALANMVADDRCSMEVAMACGVHALVILAMRACLGSLLVDATQRKKSGNLQTRGLVLQLIESILARPKSLHILINGVVRKGEPIVPPFALDLLMWAIFPVPSARVKVPTTSLHCRSSEEYRFPPPAFIVRILRNTGPSTSLHCQNSKEYWSFYFLHASKTEERFSERTPLVCNVQSRLNRSERSRPHDLLLRAYEKSWSSRTSKSATV</sequence>
<dbReference type="SUPFAM" id="SSF48371">
    <property type="entry name" value="ARM repeat"/>
    <property type="match status" value="1"/>
</dbReference>
<name>A0AAV7HGS0_DENCH</name>
<dbReference type="InterPro" id="IPR016024">
    <property type="entry name" value="ARM-type_fold"/>
</dbReference>
<dbReference type="PANTHER" id="PTHR46976">
    <property type="entry name" value="PROTEIN ARABIDILLO 1"/>
    <property type="match status" value="1"/>
</dbReference>
<dbReference type="SMART" id="SM00185">
    <property type="entry name" value="ARM"/>
    <property type="match status" value="3"/>
</dbReference>
<dbReference type="Proteomes" id="UP000775213">
    <property type="component" value="Unassembled WGS sequence"/>
</dbReference>
<organism evidence="2 3">
    <name type="scientific">Dendrobium chrysotoxum</name>
    <name type="common">Orchid</name>
    <dbReference type="NCBI Taxonomy" id="161865"/>
    <lineage>
        <taxon>Eukaryota</taxon>
        <taxon>Viridiplantae</taxon>
        <taxon>Streptophyta</taxon>
        <taxon>Embryophyta</taxon>
        <taxon>Tracheophyta</taxon>
        <taxon>Spermatophyta</taxon>
        <taxon>Magnoliopsida</taxon>
        <taxon>Liliopsida</taxon>
        <taxon>Asparagales</taxon>
        <taxon>Orchidaceae</taxon>
        <taxon>Epidendroideae</taxon>
        <taxon>Malaxideae</taxon>
        <taxon>Dendrobiinae</taxon>
        <taxon>Dendrobium</taxon>
    </lineage>
</organism>
<reference evidence="2 3" key="1">
    <citation type="journal article" date="2021" name="Hortic Res">
        <title>Chromosome-scale assembly of the Dendrobium chrysotoxum genome enhances the understanding of orchid evolution.</title>
        <authorList>
            <person name="Zhang Y."/>
            <person name="Zhang G.Q."/>
            <person name="Zhang D."/>
            <person name="Liu X.D."/>
            <person name="Xu X.Y."/>
            <person name="Sun W.H."/>
            <person name="Yu X."/>
            <person name="Zhu X."/>
            <person name="Wang Z.W."/>
            <person name="Zhao X."/>
            <person name="Zhong W.Y."/>
            <person name="Chen H."/>
            <person name="Yin W.L."/>
            <person name="Huang T."/>
            <person name="Niu S.C."/>
            <person name="Liu Z.J."/>
        </authorList>
    </citation>
    <scope>NUCLEOTIDE SEQUENCE [LARGE SCALE GENOMIC DNA]</scope>
    <source>
        <strain evidence="2">Lindl</strain>
    </source>
</reference>
<dbReference type="Pfam" id="PF00514">
    <property type="entry name" value="Arm"/>
    <property type="match status" value="2"/>
</dbReference>
<accession>A0AAV7HGS0</accession>
<proteinExistence type="predicted"/>
<dbReference type="Gene3D" id="1.25.10.10">
    <property type="entry name" value="Leucine-rich Repeat Variant"/>
    <property type="match status" value="2"/>
</dbReference>
<evidence type="ECO:0000313" key="2">
    <source>
        <dbReference type="EMBL" id="KAH0467218.1"/>
    </source>
</evidence>
<gene>
    <name evidence="2" type="ORF">IEQ34_004456</name>
</gene>
<keyword evidence="3" id="KW-1185">Reference proteome</keyword>
<dbReference type="EMBL" id="JAGFBR010000005">
    <property type="protein sequence ID" value="KAH0467218.1"/>
    <property type="molecule type" value="Genomic_DNA"/>
</dbReference>
<feature type="repeat" description="ARM" evidence="1">
    <location>
        <begin position="139"/>
        <end position="184"/>
    </location>
</feature>
<comment type="caution">
    <text evidence="2">The sequence shown here is derived from an EMBL/GenBank/DDBJ whole genome shotgun (WGS) entry which is preliminary data.</text>
</comment>
<dbReference type="InterPro" id="IPR011989">
    <property type="entry name" value="ARM-like"/>
</dbReference>
<protein>
    <submittedName>
        <fullName evidence="2">Uncharacterized protein</fullName>
    </submittedName>
</protein>
<dbReference type="PANTHER" id="PTHR46976:SF1">
    <property type="entry name" value="PROTEIN ARABIDILLO 1"/>
    <property type="match status" value="1"/>
</dbReference>
<evidence type="ECO:0000313" key="3">
    <source>
        <dbReference type="Proteomes" id="UP000775213"/>
    </source>
</evidence>
<dbReference type="InterPro" id="IPR000225">
    <property type="entry name" value="Armadillo"/>
</dbReference>